<dbReference type="Pfam" id="PF00498">
    <property type="entry name" value="FHA"/>
    <property type="match status" value="1"/>
</dbReference>
<keyword evidence="1" id="KW-0597">Phosphoprotein</keyword>
<feature type="region of interest" description="Disordered" evidence="2">
    <location>
        <begin position="234"/>
        <end position="257"/>
    </location>
</feature>
<dbReference type="PANTHER" id="PTHR23308">
    <property type="entry name" value="NUCLEAR INHIBITOR OF PROTEIN PHOSPHATASE-1"/>
    <property type="match status" value="1"/>
</dbReference>
<evidence type="ECO:0000313" key="5">
    <source>
        <dbReference type="Proteomes" id="UP000631535"/>
    </source>
</evidence>
<organism evidence="4 5">
    <name type="scientific">Streptomyces daqingensis</name>
    <dbReference type="NCBI Taxonomy" id="1472640"/>
    <lineage>
        <taxon>Bacteria</taxon>
        <taxon>Bacillati</taxon>
        <taxon>Actinomycetota</taxon>
        <taxon>Actinomycetes</taxon>
        <taxon>Kitasatosporales</taxon>
        <taxon>Streptomycetaceae</taxon>
        <taxon>Streptomyces</taxon>
    </lineage>
</organism>
<feature type="domain" description="FHA" evidence="3">
    <location>
        <begin position="156"/>
        <end position="206"/>
    </location>
</feature>
<dbReference type="SMART" id="SM00240">
    <property type="entry name" value="FHA"/>
    <property type="match status" value="1"/>
</dbReference>
<name>A0ABQ2MTW9_9ACTN</name>
<gene>
    <name evidence="4" type="ORF">GCM10012287_55940</name>
</gene>
<evidence type="ECO:0000259" key="3">
    <source>
        <dbReference type="PROSITE" id="PS50006"/>
    </source>
</evidence>
<dbReference type="Gene3D" id="2.60.200.20">
    <property type="match status" value="1"/>
</dbReference>
<dbReference type="InterPro" id="IPR000253">
    <property type="entry name" value="FHA_dom"/>
</dbReference>
<keyword evidence="5" id="KW-1185">Reference proteome</keyword>
<evidence type="ECO:0000256" key="1">
    <source>
        <dbReference type="ARBA" id="ARBA00022553"/>
    </source>
</evidence>
<sequence>MRRQRISGATPGRCADPRGRAGAGQMSSFRYCPPPGLDRVFARPDNVGMTSLEFGAYPPRLSDADRERALEVLREGAAQGRVSQDTFMRRTDAILRAQWHSELDAVLQDLPSRRPRSRWYVAAITRLFDFRHRVRKAWQSQRLPELLLPAPAAYPFSIGRAPGSMLRLNHYTVSRAHAQLRSAGDGSWKLRDLGSSNGTWVNGSRVTGSVTVRPGDVVRFGQIGFRLVVAQPPPAASPPALPSGPPPALPPGPPPQL</sequence>
<accession>A0ABQ2MTW9</accession>
<evidence type="ECO:0000256" key="2">
    <source>
        <dbReference type="SAM" id="MobiDB-lite"/>
    </source>
</evidence>
<dbReference type="PROSITE" id="PS50006">
    <property type="entry name" value="FHA_DOMAIN"/>
    <property type="match status" value="1"/>
</dbReference>
<dbReference type="InterPro" id="IPR012551">
    <property type="entry name" value="DUF1707_SHOCT-like"/>
</dbReference>
<comment type="caution">
    <text evidence="4">The sequence shown here is derived from an EMBL/GenBank/DDBJ whole genome shotgun (WGS) entry which is preliminary data.</text>
</comment>
<dbReference type="Proteomes" id="UP000631535">
    <property type="component" value="Unassembled WGS sequence"/>
</dbReference>
<reference evidence="5" key="1">
    <citation type="journal article" date="2019" name="Int. J. Syst. Evol. Microbiol.">
        <title>The Global Catalogue of Microorganisms (GCM) 10K type strain sequencing project: providing services to taxonomists for standard genome sequencing and annotation.</title>
        <authorList>
            <consortium name="The Broad Institute Genomics Platform"/>
            <consortium name="The Broad Institute Genome Sequencing Center for Infectious Disease"/>
            <person name="Wu L."/>
            <person name="Ma J."/>
        </authorList>
    </citation>
    <scope>NUCLEOTIDE SEQUENCE [LARGE SCALE GENOMIC DNA]</scope>
    <source>
        <strain evidence="5">CGMCC 4.7178</strain>
    </source>
</reference>
<dbReference type="InterPro" id="IPR050923">
    <property type="entry name" value="Cell_Proc_Reg/RNA_Proc"/>
</dbReference>
<dbReference type="CDD" id="cd00060">
    <property type="entry name" value="FHA"/>
    <property type="match status" value="1"/>
</dbReference>
<feature type="region of interest" description="Disordered" evidence="2">
    <location>
        <begin position="1"/>
        <end position="27"/>
    </location>
</feature>
<dbReference type="EMBL" id="BMMP01000029">
    <property type="protein sequence ID" value="GGO58240.1"/>
    <property type="molecule type" value="Genomic_DNA"/>
</dbReference>
<dbReference type="InterPro" id="IPR008984">
    <property type="entry name" value="SMAD_FHA_dom_sf"/>
</dbReference>
<dbReference type="Pfam" id="PF08044">
    <property type="entry name" value="DUF1707"/>
    <property type="match status" value="1"/>
</dbReference>
<proteinExistence type="predicted"/>
<dbReference type="SUPFAM" id="SSF49879">
    <property type="entry name" value="SMAD/FHA domain"/>
    <property type="match status" value="1"/>
</dbReference>
<evidence type="ECO:0000313" key="4">
    <source>
        <dbReference type="EMBL" id="GGO58240.1"/>
    </source>
</evidence>
<protein>
    <recommendedName>
        <fullName evidence="3">FHA domain-containing protein</fullName>
    </recommendedName>
</protein>